<dbReference type="GO" id="GO:0022857">
    <property type="term" value="F:transmembrane transporter activity"/>
    <property type="evidence" value="ECO:0007669"/>
    <property type="project" value="InterPro"/>
</dbReference>
<feature type="transmembrane region" description="Helical" evidence="8">
    <location>
        <begin position="342"/>
        <end position="366"/>
    </location>
</feature>
<dbReference type="Pfam" id="PF07690">
    <property type="entry name" value="MFS_1"/>
    <property type="match status" value="1"/>
</dbReference>
<evidence type="ECO:0000313" key="10">
    <source>
        <dbReference type="EMBL" id="KAK1845013.1"/>
    </source>
</evidence>
<organism evidence="10 11">
    <name type="scientific">Colletotrichum chrysophilum</name>
    <dbReference type="NCBI Taxonomy" id="1836956"/>
    <lineage>
        <taxon>Eukaryota</taxon>
        <taxon>Fungi</taxon>
        <taxon>Dikarya</taxon>
        <taxon>Ascomycota</taxon>
        <taxon>Pezizomycotina</taxon>
        <taxon>Sordariomycetes</taxon>
        <taxon>Hypocreomycetidae</taxon>
        <taxon>Glomerellales</taxon>
        <taxon>Glomerellaceae</taxon>
        <taxon>Colletotrichum</taxon>
        <taxon>Colletotrichum gloeosporioides species complex</taxon>
    </lineage>
</organism>
<dbReference type="CDD" id="cd17323">
    <property type="entry name" value="MFS_Tpo1_MDR_like"/>
    <property type="match status" value="1"/>
</dbReference>
<evidence type="ECO:0000313" key="11">
    <source>
        <dbReference type="Proteomes" id="UP001243330"/>
    </source>
</evidence>
<feature type="transmembrane region" description="Helical" evidence="8">
    <location>
        <begin position="386"/>
        <end position="405"/>
    </location>
</feature>
<evidence type="ECO:0000256" key="3">
    <source>
        <dbReference type="ARBA" id="ARBA00022692"/>
    </source>
</evidence>
<dbReference type="GO" id="GO:0140115">
    <property type="term" value="P:export across plasma membrane"/>
    <property type="evidence" value="ECO:0007669"/>
    <property type="project" value="UniProtKB-ARBA"/>
</dbReference>
<dbReference type="PANTHER" id="PTHR23502">
    <property type="entry name" value="MAJOR FACILITATOR SUPERFAMILY"/>
    <property type="match status" value="1"/>
</dbReference>
<feature type="transmembrane region" description="Helical" evidence="8">
    <location>
        <begin position="199"/>
        <end position="222"/>
    </location>
</feature>
<dbReference type="FunFam" id="1.20.1250.20:FF:000011">
    <property type="entry name" value="MFS multidrug transporter, putative"/>
    <property type="match status" value="1"/>
</dbReference>
<dbReference type="Gene3D" id="1.20.1250.20">
    <property type="entry name" value="MFS general substrate transporter like domains"/>
    <property type="match status" value="1"/>
</dbReference>
<dbReference type="GO" id="GO:0042908">
    <property type="term" value="P:xenobiotic transport"/>
    <property type="evidence" value="ECO:0007669"/>
    <property type="project" value="UniProtKB-ARBA"/>
</dbReference>
<feature type="transmembrane region" description="Helical" evidence="8">
    <location>
        <begin position="411"/>
        <end position="437"/>
    </location>
</feature>
<dbReference type="PROSITE" id="PS50850">
    <property type="entry name" value="MFS"/>
    <property type="match status" value="1"/>
</dbReference>
<dbReference type="PROSITE" id="PS00216">
    <property type="entry name" value="SUGAR_TRANSPORT_1"/>
    <property type="match status" value="1"/>
</dbReference>
<keyword evidence="4 8" id="KW-1133">Transmembrane helix</keyword>
<evidence type="ECO:0000256" key="5">
    <source>
        <dbReference type="ARBA" id="ARBA00023136"/>
    </source>
</evidence>
<feature type="domain" description="Major facilitator superfamily (MFS) profile" evidence="9">
    <location>
        <begin position="73"/>
        <end position="520"/>
    </location>
</feature>
<comment type="subcellular location">
    <subcellularLocation>
        <location evidence="1">Membrane</location>
        <topology evidence="1">Multi-pass membrane protein</topology>
    </subcellularLocation>
</comment>
<feature type="transmembrane region" description="Helical" evidence="8">
    <location>
        <begin position="498"/>
        <end position="516"/>
    </location>
</feature>
<dbReference type="PANTHER" id="PTHR23502:SF68">
    <property type="entry name" value="MULTIDRUG TRANSPORTER, PUTATIVE (AFU_ORTHOLOGUE AFUA_3G01120)-RELATED"/>
    <property type="match status" value="1"/>
</dbReference>
<keyword evidence="6" id="KW-0325">Glycoprotein</keyword>
<evidence type="ECO:0000256" key="8">
    <source>
        <dbReference type="SAM" id="Phobius"/>
    </source>
</evidence>
<feature type="transmembrane region" description="Helical" evidence="8">
    <location>
        <begin position="107"/>
        <end position="128"/>
    </location>
</feature>
<feature type="compositionally biased region" description="Basic and acidic residues" evidence="7">
    <location>
        <begin position="36"/>
        <end position="46"/>
    </location>
</feature>
<evidence type="ECO:0000256" key="6">
    <source>
        <dbReference type="ARBA" id="ARBA00023180"/>
    </source>
</evidence>
<evidence type="ECO:0000256" key="1">
    <source>
        <dbReference type="ARBA" id="ARBA00004141"/>
    </source>
</evidence>
<feature type="transmembrane region" description="Helical" evidence="8">
    <location>
        <begin position="164"/>
        <end position="187"/>
    </location>
</feature>
<evidence type="ECO:0000256" key="4">
    <source>
        <dbReference type="ARBA" id="ARBA00022989"/>
    </source>
</evidence>
<dbReference type="AlphaFoldDB" id="A0AAD9EE83"/>
<dbReference type="InterPro" id="IPR005829">
    <property type="entry name" value="Sugar_transporter_CS"/>
</dbReference>
<feature type="transmembrane region" description="Helical" evidence="8">
    <location>
        <begin position="457"/>
        <end position="478"/>
    </location>
</feature>
<dbReference type="InterPro" id="IPR011701">
    <property type="entry name" value="MFS"/>
</dbReference>
<sequence>MAKVLDSKTCLEDSKMNTPKTQQPQHREPFSASSNHDLEGYRRTDGDPTTVEWNGPDDPEHPLNWPDGKKWMNIAILSLLSIVTPLGSSMFAPGIPLIMQEFHDHSSITATFLLSIYVLGFAFGPLLVAPISEVYGRRYLYIYGNILFTGFTVGAALSKSIGSLLAFRLLMGLSGVVPLTIGSGSIADMMPSEKRGRAVSIWALGPLLGPCVGPVAGGYLIRAAGWRWVFWLISILAGIFIPISILGLRETYPPALLKHKASRLRKETGNQDIRSRLEQESPISQKLRLAALRPIKLLVTTPVVTLNALYIAVSYGILYLLIATFTFVFKEHYGFDEASSGLSFLPAGIGMVIGVVGFGQLTDLIVKRTKAKGLAHKPEDRLKPVMTVPCGLAMPVGLFLYGWTVQNGVHWIVPMLAVLVMCAGLMGTMVSLTEIILARNLLTRRQTCIQNYLIDAYPQYAASVTAALAILRSLLGALLPLSGLEMYAALGLGWGNSLLGFIALTLVPILVAFYAFGERIRGRFNAEL</sequence>
<feature type="transmembrane region" description="Helical" evidence="8">
    <location>
        <begin position="74"/>
        <end position="95"/>
    </location>
</feature>
<dbReference type="GO" id="GO:0016020">
    <property type="term" value="C:membrane"/>
    <property type="evidence" value="ECO:0007669"/>
    <property type="project" value="UniProtKB-SubCell"/>
</dbReference>
<feature type="compositionally biased region" description="Basic and acidic residues" evidence="7">
    <location>
        <begin position="1"/>
        <end position="15"/>
    </location>
</feature>
<feature type="transmembrane region" description="Helical" evidence="8">
    <location>
        <begin position="297"/>
        <end position="322"/>
    </location>
</feature>
<dbReference type="InterPro" id="IPR020846">
    <property type="entry name" value="MFS_dom"/>
</dbReference>
<reference evidence="10" key="1">
    <citation type="submission" date="2023-01" db="EMBL/GenBank/DDBJ databases">
        <title>Colletotrichum chrysophilum M932 genome sequence.</title>
        <authorList>
            <person name="Baroncelli R."/>
        </authorList>
    </citation>
    <scope>NUCLEOTIDE SEQUENCE</scope>
    <source>
        <strain evidence="10">M932</strain>
    </source>
</reference>
<keyword evidence="3 8" id="KW-0812">Transmembrane</keyword>
<dbReference type="EMBL" id="JAQOWY010000289">
    <property type="protein sequence ID" value="KAK1845013.1"/>
    <property type="molecule type" value="Genomic_DNA"/>
</dbReference>
<proteinExistence type="inferred from homology"/>
<dbReference type="SUPFAM" id="SSF103473">
    <property type="entry name" value="MFS general substrate transporter"/>
    <property type="match status" value="1"/>
</dbReference>
<comment type="similarity">
    <text evidence="2">Belongs to the major facilitator superfamily.</text>
</comment>
<accession>A0AAD9EE83</accession>
<feature type="transmembrane region" description="Helical" evidence="8">
    <location>
        <begin position="228"/>
        <end position="248"/>
    </location>
</feature>
<dbReference type="Proteomes" id="UP001243330">
    <property type="component" value="Unassembled WGS sequence"/>
</dbReference>
<gene>
    <name evidence="10" type="ORF">CCHR01_12376</name>
</gene>
<evidence type="ECO:0000259" key="9">
    <source>
        <dbReference type="PROSITE" id="PS50850"/>
    </source>
</evidence>
<feature type="transmembrane region" description="Helical" evidence="8">
    <location>
        <begin position="140"/>
        <end position="158"/>
    </location>
</feature>
<feature type="region of interest" description="Disordered" evidence="7">
    <location>
        <begin position="1"/>
        <end position="62"/>
    </location>
</feature>
<evidence type="ECO:0000256" key="7">
    <source>
        <dbReference type="SAM" id="MobiDB-lite"/>
    </source>
</evidence>
<keyword evidence="5 8" id="KW-0472">Membrane</keyword>
<name>A0AAD9EE83_9PEZI</name>
<comment type="caution">
    <text evidence="10">The sequence shown here is derived from an EMBL/GenBank/DDBJ whole genome shotgun (WGS) entry which is preliminary data.</text>
</comment>
<protein>
    <submittedName>
        <fullName evidence="10">Major facilitator superfamily protein</fullName>
    </submittedName>
</protein>
<keyword evidence="11" id="KW-1185">Reference proteome</keyword>
<evidence type="ECO:0000256" key="2">
    <source>
        <dbReference type="ARBA" id="ARBA00008335"/>
    </source>
</evidence>
<dbReference type="InterPro" id="IPR036259">
    <property type="entry name" value="MFS_trans_sf"/>
</dbReference>